<proteinExistence type="predicted"/>
<sequence length="104" mass="11143">MEMQDDLTMVNTHDLGEPSVSVAWGPAGGEFAVTDPVVDLDGDGVLDTRSWSDADGVTVASDLDGDGWADHVTRVDGDGEFGSWEPHREVDGSVRWERVDAGQL</sequence>
<dbReference type="InterPro" id="IPR028974">
    <property type="entry name" value="TSP_type-3_rpt"/>
</dbReference>
<evidence type="ECO:0000313" key="3">
    <source>
        <dbReference type="EMBL" id="GAA4482708.1"/>
    </source>
</evidence>
<evidence type="ECO:0000259" key="2">
    <source>
        <dbReference type="Pfam" id="PF20615"/>
    </source>
</evidence>
<dbReference type="InterPro" id="IPR046543">
    <property type="entry name" value="DUF6802"/>
</dbReference>
<keyword evidence="4" id="KW-1185">Reference proteome</keyword>
<protein>
    <recommendedName>
        <fullName evidence="2">DUF6802 domain-containing protein</fullName>
    </recommendedName>
</protein>
<reference evidence="4" key="1">
    <citation type="journal article" date="2019" name="Int. J. Syst. Evol. Microbiol.">
        <title>The Global Catalogue of Microorganisms (GCM) 10K type strain sequencing project: providing services to taxonomists for standard genome sequencing and annotation.</title>
        <authorList>
            <consortium name="The Broad Institute Genomics Platform"/>
            <consortium name="The Broad Institute Genome Sequencing Center for Infectious Disease"/>
            <person name="Wu L."/>
            <person name="Ma J."/>
        </authorList>
    </citation>
    <scope>NUCLEOTIDE SEQUENCE [LARGE SCALE GENOMIC DNA]</scope>
    <source>
        <strain evidence="4">JCM 32206</strain>
    </source>
</reference>
<gene>
    <name evidence="3" type="ORF">GCM10023094_33190</name>
</gene>
<dbReference type="Pfam" id="PF20615">
    <property type="entry name" value="DUF6802"/>
    <property type="match status" value="1"/>
</dbReference>
<feature type="domain" description="DUF6802" evidence="2">
    <location>
        <begin position="27"/>
        <end position="104"/>
    </location>
</feature>
<accession>A0ABP8P6A7</accession>
<evidence type="ECO:0000256" key="1">
    <source>
        <dbReference type="SAM" id="MobiDB-lite"/>
    </source>
</evidence>
<dbReference type="EMBL" id="BAABFB010000050">
    <property type="protein sequence ID" value="GAA4482708.1"/>
    <property type="molecule type" value="Genomic_DNA"/>
</dbReference>
<dbReference type="Proteomes" id="UP001501183">
    <property type="component" value="Unassembled WGS sequence"/>
</dbReference>
<dbReference type="SUPFAM" id="SSF103647">
    <property type="entry name" value="TSP type-3 repeat"/>
    <property type="match status" value="1"/>
</dbReference>
<feature type="region of interest" description="Disordered" evidence="1">
    <location>
        <begin position="1"/>
        <end position="21"/>
    </location>
</feature>
<name>A0ABP8P6A7_9NOCA</name>
<comment type="caution">
    <text evidence="3">The sequence shown here is derived from an EMBL/GenBank/DDBJ whole genome shotgun (WGS) entry which is preliminary data.</text>
</comment>
<organism evidence="3 4">
    <name type="scientific">Rhodococcus olei</name>
    <dbReference type="NCBI Taxonomy" id="2161675"/>
    <lineage>
        <taxon>Bacteria</taxon>
        <taxon>Bacillati</taxon>
        <taxon>Actinomycetota</taxon>
        <taxon>Actinomycetes</taxon>
        <taxon>Mycobacteriales</taxon>
        <taxon>Nocardiaceae</taxon>
        <taxon>Rhodococcus</taxon>
    </lineage>
</organism>
<evidence type="ECO:0000313" key="4">
    <source>
        <dbReference type="Proteomes" id="UP001501183"/>
    </source>
</evidence>